<organism evidence="3 4">
    <name type="scientific">Pterulicium gracile</name>
    <dbReference type="NCBI Taxonomy" id="1884261"/>
    <lineage>
        <taxon>Eukaryota</taxon>
        <taxon>Fungi</taxon>
        <taxon>Dikarya</taxon>
        <taxon>Basidiomycota</taxon>
        <taxon>Agaricomycotina</taxon>
        <taxon>Agaricomycetes</taxon>
        <taxon>Agaricomycetidae</taxon>
        <taxon>Agaricales</taxon>
        <taxon>Pleurotineae</taxon>
        <taxon>Pterulaceae</taxon>
        <taxon>Pterulicium</taxon>
    </lineage>
</organism>
<feature type="compositionally biased region" description="Basic and acidic residues" evidence="1">
    <location>
        <begin position="358"/>
        <end position="369"/>
    </location>
</feature>
<dbReference type="EMBL" id="ML178852">
    <property type="protein sequence ID" value="TFK96951.1"/>
    <property type="molecule type" value="Genomic_DNA"/>
</dbReference>
<sequence length="455" mass="49410">MAGTNKLFLDGARRCVGDQTRCFADLSQVGCAGRQFAAGCKEDTSHPNKQRARHEIRVNASPSTKFDLYSDSVQEVKCADGNDTQEEICRDSAFGRVFVGTAEANDPDDLIVYNTSFNPVTGLARNLRAPILLYDRSEFNSEKEVIYLAANDTLELSTFFAVVTPLPEERIQVGAEVFVDARGSDWLGAPCDRLSGGRPEFEVHFTGSSISALVAEPNTLDDLPLPYYLRKPNGGNIPGTLKGESWRRSDTISNHAPEGSTSTHIVVFDCRQDAVKLATFLGFVYSPPISPDLTFNDLPVNIFRPFAGGSETAGSSGPAGSSPNIRVILGGVFGGAALFVLLVILLIYRARTVGSRPEVQHAQEPDQSHDSFSQLSLSRPLPPRPRPSSHYSVNIASFYRIYENVNFLSVGATLQLEDNILASAPSEIILVICVIRAVFDPIIMAPILQPALTQA</sequence>
<evidence type="ECO:0000256" key="1">
    <source>
        <dbReference type="SAM" id="MobiDB-lite"/>
    </source>
</evidence>
<name>A0A5C3Q545_9AGAR</name>
<evidence type="ECO:0000313" key="3">
    <source>
        <dbReference type="EMBL" id="TFK96951.1"/>
    </source>
</evidence>
<keyword evidence="4" id="KW-1185">Reference proteome</keyword>
<dbReference type="Proteomes" id="UP000305067">
    <property type="component" value="Unassembled WGS sequence"/>
</dbReference>
<proteinExistence type="predicted"/>
<feature type="transmembrane region" description="Helical" evidence="2">
    <location>
        <begin position="327"/>
        <end position="348"/>
    </location>
</feature>
<protein>
    <submittedName>
        <fullName evidence="3">Uncharacterized protein</fullName>
    </submittedName>
</protein>
<dbReference type="AlphaFoldDB" id="A0A5C3Q545"/>
<keyword evidence="2" id="KW-1133">Transmembrane helix</keyword>
<keyword evidence="2" id="KW-0472">Membrane</keyword>
<evidence type="ECO:0000256" key="2">
    <source>
        <dbReference type="SAM" id="Phobius"/>
    </source>
</evidence>
<feature type="region of interest" description="Disordered" evidence="1">
    <location>
        <begin position="358"/>
        <end position="388"/>
    </location>
</feature>
<evidence type="ECO:0000313" key="4">
    <source>
        <dbReference type="Proteomes" id="UP000305067"/>
    </source>
</evidence>
<reference evidence="3 4" key="1">
    <citation type="journal article" date="2019" name="Nat. Ecol. Evol.">
        <title>Megaphylogeny resolves global patterns of mushroom evolution.</title>
        <authorList>
            <person name="Varga T."/>
            <person name="Krizsan K."/>
            <person name="Foldi C."/>
            <person name="Dima B."/>
            <person name="Sanchez-Garcia M."/>
            <person name="Sanchez-Ramirez S."/>
            <person name="Szollosi G.J."/>
            <person name="Szarkandi J.G."/>
            <person name="Papp V."/>
            <person name="Albert L."/>
            <person name="Andreopoulos W."/>
            <person name="Angelini C."/>
            <person name="Antonin V."/>
            <person name="Barry K.W."/>
            <person name="Bougher N.L."/>
            <person name="Buchanan P."/>
            <person name="Buyck B."/>
            <person name="Bense V."/>
            <person name="Catcheside P."/>
            <person name="Chovatia M."/>
            <person name="Cooper J."/>
            <person name="Damon W."/>
            <person name="Desjardin D."/>
            <person name="Finy P."/>
            <person name="Geml J."/>
            <person name="Haridas S."/>
            <person name="Hughes K."/>
            <person name="Justo A."/>
            <person name="Karasinski D."/>
            <person name="Kautmanova I."/>
            <person name="Kiss B."/>
            <person name="Kocsube S."/>
            <person name="Kotiranta H."/>
            <person name="LaButti K.M."/>
            <person name="Lechner B.E."/>
            <person name="Liimatainen K."/>
            <person name="Lipzen A."/>
            <person name="Lukacs Z."/>
            <person name="Mihaltcheva S."/>
            <person name="Morgado L.N."/>
            <person name="Niskanen T."/>
            <person name="Noordeloos M.E."/>
            <person name="Ohm R.A."/>
            <person name="Ortiz-Santana B."/>
            <person name="Ovrebo C."/>
            <person name="Racz N."/>
            <person name="Riley R."/>
            <person name="Savchenko A."/>
            <person name="Shiryaev A."/>
            <person name="Soop K."/>
            <person name="Spirin V."/>
            <person name="Szebenyi C."/>
            <person name="Tomsovsky M."/>
            <person name="Tulloss R.E."/>
            <person name="Uehling J."/>
            <person name="Grigoriev I.V."/>
            <person name="Vagvolgyi C."/>
            <person name="Papp T."/>
            <person name="Martin F.M."/>
            <person name="Miettinen O."/>
            <person name="Hibbett D.S."/>
            <person name="Nagy L.G."/>
        </authorList>
    </citation>
    <scope>NUCLEOTIDE SEQUENCE [LARGE SCALE GENOMIC DNA]</scope>
    <source>
        <strain evidence="3 4">CBS 309.79</strain>
    </source>
</reference>
<keyword evidence="2" id="KW-0812">Transmembrane</keyword>
<accession>A0A5C3Q545</accession>
<gene>
    <name evidence="3" type="ORF">BDV98DRAFT_633413</name>
</gene>